<feature type="transmembrane region" description="Helical" evidence="1">
    <location>
        <begin position="192"/>
        <end position="209"/>
    </location>
</feature>
<evidence type="ECO:0000313" key="3">
    <source>
        <dbReference type="Proteomes" id="UP000287651"/>
    </source>
</evidence>
<gene>
    <name evidence="2" type="ORF">B296_00004599</name>
</gene>
<proteinExistence type="predicted"/>
<dbReference type="Gene3D" id="2.40.70.10">
    <property type="entry name" value="Acid Proteases"/>
    <property type="match status" value="1"/>
</dbReference>
<dbReference type="CDD" id="cd00303">
    <property type="entry name" value="retropepsin_like"/>
    <property type="match status" value="1"/>
</dbReference>
<keyword evidence="1" id="KW-1133">Transmembrane helix</keyword>
<dbReference type="InterPro" id="IPR021109">
    <property type="entry name" value="Peptidase_aspartic_dom_sf"/>
</dbReference>
<accession>A0A427AK25</accession>
<reference evidence="2 3" key="1">
    <citation type="journal article" date="2014" name="Agronomy (Basel)">
        <title>A Draft Genome Sequence for Ensete ventricosum, the Drought-Tolerant Tree Against Hunger.</title>
        <authorList>
            <person name="Harrison J."/>
            <person name="Moore K.A."/>
            <person name="Paszkiewicz K."/>
            <person name="Jones T."/>
            <person name="Grant M."/>
            <person name="Ambacheew D."/>
            <person name="Muzemil S."/>
            <person name="Studholme D.J."/>
        </authorList>
    </citation>
    <scope>NUCLEOTIDE SEQUENCE [LARGE SCALE GENOMIC DNA]</scope>
</reference>
<keyword evidence="1" id="KW-0812">Transmembrane</keyword>
<dbReference type="SUPFAM" id="SSF50630">
    <property type="entry name" value="Acid proteases"/>
    <property type="match status" value="1"/>
</dbReference>
<dbReference type="Proteomes" id="UP000287651">
    <property type="component" value="Unassembled WGS sequence"/>
</dbReference>
<dbReference type="EMBL" id="AMZH03002155">
    <property type="protein sequence ID" value="RRT76595.1"/>
    <property type="molecule type" value="Genomic_DNA"/>
</dbReference>
<protein>
    <recommendedName>
        <fullName evidence="4">Peptidase A2 domain-containing protein</fullName>
    </recommendedName>
</protein>
<dbReference type="PANTHER" id="PTHR33240:SF8">
    <property type="entry name" value="OS03G0439900 PROTEIN"/>
    <property type="match status" value="1"/>
</dbReference>
<evidence type="ECO:0000313" key="2">
    <source>
        <dbReference type="EMBL" id="RRT76595.1"/>
    </source>
</evidence>
<evidence type="ECO:0000256" key="1">
    <source>
        <dbReference type="SAM" id="Phobius"/>
    </source>
</evidence>
<feature type="transmembrane region" description="Helical" evidence="1">
    <location>
        <begin position="157"/>
        <end position="180"/>
    </location>
</feature>
<organism evidence="2 3">
    <name type="scientific">Ensete ventricosum</name>
    <name type="common">Abyssinian banana</name>
    <name type="synonym">Musa ensete</name>
    <dbReference type="NCBI Taxonomy" id="4639"/>
    <lineage>
        <taxon>Eukaryota</taxon>
        <taxon>Viridiplantae</taxon>
        <taxon>Streptophyta</taxon>
        <taxon>Embryophyta</taxon>
        <taxon>Tracheophyta</taxon>
        <taxon>Spermatophyta</taxon>
        <taxon>Magnoliopsida</taxon>
        <taxon>Liliopsida</taxon>
        <taxon>Zingiberales</taxon>
        <taxon>Musaceae</taxon>
        <taxon>Ensete</taxon>
    </lineage>
</organism>
<evidence type="ECO:0008006" key="4">
    <source>
        <dbReference type="Google" id="ProtNLM"/>
    </source>
</evidence>
<sequence>MRSRAEDRDRRRYCRFHRDYGHDTEECFDLKNQIEDLIRRGHLDRYIMKPHEPSLCPKGPVERQVDIIVGGPGAGGVSSSTRKAYALAKVQKMPRPRSDPGITFESESEYLDHDDTLVVTGRIANARVRRIMIDTGSSIDILYLDAFHKLGMTNRDLIPMTSTLIGFTGDVITLVGVATLPVTFDDEPRTKTFMVPFMMVDLPSAYNVIIGRPILNKLRVVVSTYHRSMKSPTSAGLGEIRSDPREII</sequence>
<comment type="caution">
    <text evidence="2">The sequence shown here is derived from an EMBL/GenBank/DDBJ whole genome shotgun (WGS) entry which is preliminary data.</text>
</comment>
<keyword evidence="1" id="KW-0472">Membrane</keyword>
<dbReference type="AlphaFoldDB" id="A0A427AK25"/>
<name>A0A427AK25_ENSVE</name>
<dbReference type="PANTHER" id="PTHR33240">
    <property type="entry name" value="OS08G0508500 PROTEIN"/>
    <property type="match status" value="1"/>
</dbReference>